<gene>
    <name evidence="1" type="ORF">ACFOD9_02355</name>
</gene>
<organism evidence="1 2">
    <name type="scientific">Novosphingobium bradum</name>
    <dbReference type="NCBI Taxonomy" id="1737444"/>
    <lineage>
        <taxon>Bacteria</taxon>
        <taxon>Pseudomonadati</taxon>
        <taxon>Pseudomonadota</taxon>
        <taxon>Alphaproteobacteria</taxon>
        <taxon>Sphingomonadales</taxon>
        <taxon>Sphingomonadaceae</taxon>
        <taxon>Novosphingobium</taxon>
    </lineage>
</organism>
<keyword evidence="1" id="KW-0808">Transferase</keyword>
<name>A0ABV7IK62_9SPHN</name>
<evidence type="ECO:0000313" key="2">
    <source>
        <dbReference type="Proteomes" id="UP001595604"/>
    </source>
</evidence>
<feature type="non-terminal residue" evidence="1">
    <location>
        <position position="1"/>
    </location>
</feature>
<reference evidence="2" key="1">
    <citation type="journal article" date="2019" name="Int. J. Syst. Evol. Microbiol.">
        <title>The Global Catalogue of Microorganisms (GCM) 10K type strain sequencing project: providing services to taxonomists for standard genome sequencing and annotation.</title>
        <authorList>
            <consortium name="The Broad Institute Genomics Platform"/>
            <consortium name="The Broad Institute Genome Sequencing Center for Infectious Disease"/>
            <person name="Wu L."/>
            <person name="Ma J."/>
        </authorList>
    </citation>
    <scope>NUCLEOTIDE SEQUENCE [LARGE SCALE GENOMIC DNA]</scope>
    <source>
        <strain evidence="2">KCTC 42984</strain>
    </source>
</reference>
<dbReference type="EMBL" id="JBHRTQ010000003">
    <property type="protein sequence ID" value="MFC3173086.1"/>
    <property type="molecule type" value="Genomic_DNA"/>
</dbReference>
<accession>A0ABV7IK62</accession>
<comment type="caution">
    <text evidence="1">The sequence shown here is derived from an EMBL/GenBank/DDBJ whole genome shotgun (WGS) entry which is preliminary data.</text>
</comment>
<sequence>PLAGVPGLSGVLAMSDSTGMFQHAIGVVPDRRHGYCLDDNVRALMLMNVAQGLSRSERTRWSGTYASFIQHAWNPEARRFRNFMRFERTWCEEVGSADSNGRALWALGHTVENAPDPDIRRWAQVWFDEVWPALDELDWPRARAFVMLGAAAMLRAQPGHEGARVLLAHGGAWLHDLLDQGRRPGWTWFEPRLGYDNARLSQALIEGGLVLDRPDWTCAGLESLAWLAGRQTAAAGHFRPVGSESFAARPSFVAPGGSPAGLLPDAVLPFDQQPLEAQAAVEAARGAWEASGEQCWLDHALSAHRWFFGGNDRGVVLADMATGRSRDGVTPRGVNENCGAESILAFQLAHYSMLALWGAARAAPRSGDFVEPGPRSVGQPLANP</sequence>
<evidence type="ECO:0000313" key="1">
    <source>
        <dbReference type="EMBL" id="MFC3173086.1"/>
    </source>
</evidence>
<keyword evidence="2" id="KW-1185">Reference proteome</keyword>
<proteinExistence type="predicted"/>
<dbReference type="GO" id="GO:0016740">
    <property type="term" value="F:transferase activity"/>
    <property type="evidence" value="ECO:0007669"/>
    <property type="project" value="UniProtKB-KW"/>
</dbReference>
<dbReference type="Proteomes" id="UP001595604">
    <property type="component" value="Unassembled WGS sequence"/>
</dbReference>
<protein>
    <submittedName>
        <fullName evidence="1">Glycosyl transferase family 1</fullName>
    </submittedName>
</protein>